<dbReference type="eggNOG" id="ENOG502ZCRD">
    <property type="taxonomic scope" value="Bacteria"/>
</dbReference>
<dbReference type="STRING" id="316055.RPE_4727"/>
<dbReference type="KEGG" id="rpe:RPE_4727"/>
<accession>Q07HD8</accession>
<name>Q07HD8_RHOP5</name>
<organism evidence="1">
    <name type="scientific">Rhodopseudomonas palustris (strain BisA53)</name>
    <dbReference type="NCBI Taxonomy" id="316055"/>
    <lineage>
        <taxon>Bacteria</taxon>
        <taxon>Pseudomonadati</taxon>
        <taxon>Pseudomonadota</taxon>
        <taxon>Alphaproteobacteria</taxon>
        <taxon>Hyphomicrobiales</taxon>
        <taxon>Nitrobacteraceae</taxon>
        <taxon>Rhodopseudomonas</taxon>
    </lineage>
</organism>
<proteinExistence type="predicted"/>
<gene>
    <name evidence="1" type="ordered locus">RPE_4727</name>
</gene>
<dbReference type="EMBL" id="CP000463">
    <property type="protein sequence ID" value="ABJ08646.1"/>
    <property type="molecule type" value="Genomic_DNA"/>
</dbReference>
<evidence type="ECO:0000313" key="1">
    <source>
        <dbReference type="EMBL" id="ABJ08646.1"/>
    </source>
</evidence>
<dbReference type="OrthoDB" id="8454074at2"/>
<dbReference type="AlphaFoldDB" id="Q07HD8"/>
<reference evidence="1" key="1">
    <citation type="submission" date="2006-09" db="EMBL/GenBank/DDBJ databases">
        <title>Complete sequence of Rhodopseudomonas palustris BisA53.</title>
        <authorList>
            <consortium name="US DOE Joint Genome Institute"/>
            <person name="Copeland A."/>
            <person name="Lucas S."/>
            <person name="Lapidus A."/>
            <person name="Barry K."/>
            <person name="Detter J.C."/>
            <person name="Glavina del Rio T."/>
            <person name="Hammon N."/>
            <person name="Israni S."/>
            <person name="Dalin E."/>
            <person name="Tice H."/>
            <person name="Pitluck S."/>
            <person name="Chain P."/>
            <person name="Malfatti S."/>
            <person name="Shin M."/>
            <person name="Vergez L."/>
            <person name="Schmutz J."/>
            <person name="Larimer F."/>
            <person name="Land M."/>
            <person name="Hauser L."/>
            <person name="Pelletier D.A."/>
            <person name="Kyrpides N."/>
            <person name="Kim E."/>
            <person name="Harwood C.S."/>
            <person name="Oda Y."/>
            <person name="Richardson P."/>
        </authorList>
    </citation>
    <scope>NUCLEOTIDE SEQUENCE [LARGE SCALE GENOMIC DNA]</scope>
    <source>
        <strain evidence="1">BisA53</strain>
    </source>
</reference>
<protein>
    <submittedName>
        <fullName evidence="1">Uncharacterized protein</fullName>
    </submittedName>
</protein>
<sequence>MADATDSTPKFEELAGLVKASFPDLRCLRCGHDQFFLDDQGGIDGMLLLHSIINDPLRPVVTLACTRCGHLEQHLTGLLRQAAKPIPKD</sequence>
<dbReference type="HOGENOM" id="CLU_2452648_0_0_5"/>